<dbReference type="Pfam" id="PF05037">
    <property type="entry name" value="DUF669"/>
    <property type="match status" value="1"/>
</dbReference>
<dbReference type="EMBL" id="BQXH01000003">
    <property type="protein sequence ID" value="GKS80706.1"/>
    <property type="molecule type" value="Genomic_DNA"/>
</dbReference>
<dbReference type="Proteomes" id="UP001055149">
    <property type="component" value="Unassembled WGS sequence"/>
</dbReference>
<proteinExistence type="predicted"/>
<comment type="caution">
    <text evidence="1">The sequence shown here is derived from an EMBL/GenBank/DDBJ whole genome shotgun (WGS) entry which is preliminary data.</text>
</comment>
<sequence>MAFQLDYSDVNDGQIKDGDYEAVIFTVNEDASPSGSEFINFDMIIRNDIEQQYKNSHIFHRVWKAKATGKYNINMIMRIAQAVGLPEGKSYNSFDDLLKEFHGKAVKVRVKNEKSEFNGQTYDNLNVKRWNQTEFPNIQHQWKDNPQQASDPLMGQGQTIDISGSDLPF</sequence>
<evidence type="ECO:0008006" key="3">
    <source>
        <dbReference type="Google" id="ProtNLM"/>
    </source>
</evidence>
<evidence type="ECO:0000313" key="2">
    <source>
        <dbReference type="Proteomes" id="UP001055149"/>
    </source>
</evidence>
<protein>
    <recommendedName>
        <fullName evidence="3">DUF669 domain-containing protein</fullName>
    </recommendedName>
</protein>
<reference evidence="1" key="1">
    <citation type="journal article" date="2022" name="Int. J. Syst. Evol. Microbiol.">
        <title>A novel species of lactic acid bacteria, Ligilactobacillus pabuli sp. nov., isolated from alfalfa silage.</title>
        <authorList>
            <person name="Tohno M."/>
            <person name="Tanizawa Y."/>
            <person name="Sawada H."/>
            <person name="Sakamoto M."/>
            <person name="Ohkuma M."/>
            <person name="Kobayashi H."/>
        </authorList>
    </citation>
    <scope>NUCLEOTIDE SEQUENCE</scope>
    <source>
        <strain evidence="1">AF129</strain>
    </source>
</reference>
<name>A0ABQ5JF80_9LACO</name>
<keyword evidence="2" id="KW-1185">Reference proteome</keyword>
<dbReference type="RefSeq" id="WP_244054487.1">
    <property type="nucleotide sequence ID" value="NZ_BQXH01000003.1"/>
</dbReference>
<evidence type="ECO:0000313" key="1">
    <source>
        <dbReference type="EMBL" id="GKS80706.1"/>
    </source>
</evidence>
<organism evidence="1 2">
    <name type="scientific">Ligilactobacillus pabuli</name>
    <dbReference type="NCBI Taxonomy" id="2886039"/>
    <lineage>
        <taxon>Bacteria</taxon>
        <taxon>Bacillati</taxon>
        <taxon>Bacillota</taxon>
        <taxon>Bacilli</taxon>
        <taxon>Lactobacillales</taxon>
        <taxon>Lactobacillaceae</taxon>
        <taxon>Ligilactobacillus</taxon>
    </lineage>
</organism>
<dbReference type="InterPro" id="IPR007731">
    <property type="entry name" value="DUF669"/>
</dbReference>
<accession>A0ABQ5JF80</accession>
<gene>
    <name evidence="1" type="ORF">LPAF129_03910</name>
</gene>